<gene>
    <name evidence="1" type="ORF">GMARGA_LOCUS38881</name>
</gene>
<feature type="non-terminal residue" evidence="1">
    <location>
        <position position="349"/>
    </location>
</feature>
<protein>
    <submittedName>
        <fullName evidence="1">13282_t:CDS:1</fullName>
    </submittedName>
</protein>
<organism evidence="1 2">
    <name type="scientific">Gigaspora margarita</name>
    <dbReference type="NCBI Taxonomy" id="4874"/>
    <lineage>
        <taxon>Eukaryota</taxon>
        <taxon>Fungi</taxon>
        <taxon>Fungi incertae sedis</taxon>
        <taxon>Mucoromycota</taxon>
        <taxon>Glomeromycotina</taxon>
        <taxon>Glomeromycetes</taxon>
        <taxon>Diversisporales</taxon>
        <taxon>Gigasporaceae</taxon>
        <taxon>Gigaspora</taxon>
    </lineage>
</organism>
<sequence>MGINLFADFENQIKHNYHSQDDVKLHELTFSVNGSIFHIKYNHFSKELEKTQQIAIIKGMDKHYITRAAYRTLSAIEHNLPRESAIFARKKELNNKMSEIIPIHTVDLELLASQVEEFKDNIEVHFYNDEIVKEIESLLGKTVLQSIKDVLWFLIPSLVDKGNLDLVQSTLKICISGDGRNIGRKVKQVIVIFAILNSKFNLYKPSSHFTLILYSGTEKYEILKNIELYFTANWKFLSICLGHKAANSMEFCLWYPIHKSQNGILEVNGIHQDNWTISKDINDICQNYLQRPSHQFAPLFSMIIMLFNEEIWQEIINEMKRIQVQFQFWEDQDTKAWLYILLIGDDKLK</sequence>
<dbReference type="PANTHER" id="PTHR31424">
    <property type="entry name" value="PROTEIN CBG23806"/>
    <property type="match status" value="1"/>
</dbReference>
<dbReference type="EMBL" id="CAJVQB010089588">
    <property type="protein sequence ID" value="CAG8847853.1"/>
    <property type="molecule type" value="Genomic_DNA"/>
</dbReference>
<reference evidence="1 2" key="1">
    <citation type="submission" date="2021-06" db="EMBL/GenBank/DDBJ databases">
        <authorList>
            <person name="Kallberg Y."/>
            <person name="Tangrot J."/>
            <person name="Rosling A."/>
        </authorList>
    </citation>
    <scope>NUCLEOTIDE SEQUENCE [LARGE SCALE GENOMIC DNA]</scope>
    <source>
        <strain evidence="1 2">120-4 pot B 10/14</strain>
    </source>
</reference>
<keyword evidence="2" id="KW-1185">Reference proteome</keyword>
<comment type="caution">
    <text evidence="1">The sequence shown here is derived from an EMBL/GenBank/DDBJ whole genome shotgun (WGS) entry which is preliminary data.</text>
</comment>
<dbReference type="Proteomes" id="UP000789901">
    <property type="component" value="Unassembled WGS sequence"/>
</dbReference>
<evidence type="ECO:0000313" key="2">
    <source>
        <dbReference type="Proteomes" id="UP000789901"/>
    </source>
</evidence>
<evidence type="ECO:0000313" key="1">
    <source>
        <dbReference type="EMBL" id="CAG8847853.1"/>
    </source>
</evidence>
<proteinExistence type="predicted"/>
<accession>A0ABN7X5J5</accession>
<name>A0ABN7X5J5_GIGMA</name>